<gene>
    <name evidence="7" type="ORF">EDD34_0676</name>
</gene>
<evidence type="ECO:0000256" key="1">
    <source>
        <dbReference type="ARBA" id="ARBA00004776"/>
    </source>
</evidence>
<comment type="caution">
    <text evidence="7">The sequence shown here is derived from an EMBL/GenBank/DDBJ whole genome shotgun (WGS) entry which is preliminary data.</text>
</comment>
<keyword evidence="6" id="KW-1133">Transmembrane helix</keyword>
<feature type="transmembrane region" description="Helical" evidence="6">
    <location>
        <begin position="641"/>
        <end position="661"/>
    </location>
</feature>
<evidence type="ECO:0000256" key="5">
    <source>
        <dbReference type="SAM" id="MobiDB-lite"/>
    </source>
</evidence>
<feature type="transmembrane region" description="Helical" evidence="6">
    <location>
        <begin position="1105"/>
        <end position="1124"/>
    </location>
</feature>
<evidence type="ECO:0000313" key="8">
    <source>
        <dbReference type="Proteomes" id="UP000280501"/>
    </source>
</evidence>
<dbReference type="GO" id="GO:0016757">
    <property type="term" value="F:glycosyltransferase activity"/>
    <property type="evidence" value="ECO:0007669"/>
    <property type="project" value="UniProtKB-KW"/>
</dbReference>
<keyword evidence="3" id="KW-0328">Glycosyltransferase</keyword>
<feature type="transmembrane region" description="Helical" evidence="6">
    <location>
        <begin position="543"/>
        <end position="562"/>
    </location>
</feature>
<dbReference type="Proteomes" id="UP000280501">
    <property type="component" value="Unassembled WGS sequence"/>
</dbReference>
<feature type="transmembrane region" description="Helical" evidence="6">
    <location>
        <begin position="409"/>
        <end position="434"/>
    </location>
</feature>
<comment type="similarity">
    <text evidence="2">Belongs to the glycosyltransferase 2 family.</text>
</comment>
<reference evidence="7 8" key="1">
    <citation type="submission" date="2018-11" db="EMBL/GenBank/DDBJ databases">
        <title>Sequencing the genomes of 1000 actinobacteria strains.</title>
        <authorList>
            <person name="Klenk H.-P."/>
        </authorList>
    </citation>
    <scope>NUCLEOTIDE SEQUENCE [LARGE SCALE GENOMIC DNA]</scope>
    <source>
        <strain evidence="7 8">DSM 15700</strain>
    </source>
</reference>
<dbReference type="EMBL" id="RKQZ01000001">
    <property type="protein sequence ID" value="RPF20098.1"/>
    <property type="molecule type" value="Genomic_DNA"/>
</dbReference>
<comment type="pathway">
    <text evidence="1">Cell wall biogenesis; cell wall polysaccharide biosynthesis.</text>
</comment>
<evidence type="ECO:0000256" key="6">
    <source>
        <dbReference type="SAM" id="Phobius"/>
    </source>
</evidence>
<protein>
    <submittedName>
        <fullName evidence="7">GT2 family glycosyltransferase</fullName>
    </submittedName>
</protein>
<accession>A0A3N4Z249</accession>
<evidence type="ECO:0000256" key="3">
    <source>
        <dbReference type="ARBA" id="ARBA00022676"/>
    </source>
</evidence>
<feature type="transmembrane region" description="Helical" evidence="6">
    <location>
        <begin position="493"/>
        <end position="513"/>
    </location>
</feature>
<feature type="transmembrane region" description="Helical" evidence="6">
    <location>
        <begin position="740"/>
        <end position="762"/>
    </location>
</feature>
<dbReference type="InterPro" id="IPR029044">
    <property type="entry name" value="Nucleotide-diphossugar_trans"/>
</dbReference>
<dbReference type="SUPFAM" id="SSF53448">
    <property type="entry name" value="Nucleotide-diphospho-sugar transferases"/>
    <property type="match status" value="1"/>
</dbReference>
<dbReference type="Pfam" id="PF13641">
    <property type="entry name" value="Glyco_tranf_2_3"/>
    <property type="match status" value="1"/>
</dbReference>
<feature type="transmembrane region" description="Helical" evidence="6">
    <location>
        <begin position="782"/>
        <end position="800"/>
    </location>
</feature>
<feature type="transmembrane region" description="Helical" evidence="6">
    <location>
        <begin position="812"/>
        <end position="836"/>
    </location>
</feature>
<evidence type="ECO:0000313" key="7">
    <source>
        <dbReference type="EMBL" id="RPF20098.1"/>
    </source>
</evidence>
<keyword evidence="8" id="KW-1185">Reference proteome</keyword>
<dbReference type="OrthoDB" id="3734530at2"/>
<feature type="transmembrane region" description="Helical" evidence="6">
    <location>
        <begin position="605"/>
        <end position="635"/>
    </location>
</feature>
<dbReference type="PANTHER" id="PTHR43179:SF12">
    <property type="entry name" value="GALACTOFURANOSYLTRANSFERASE GLFT2"/>
    <property type="match status" value="1"/>
</dbReference>
<evidence type="ECO:0000256" key="4">
    <source>
        <dbReference type="ARBA" id="ARBA00022679"/>
    </source>
</evidence>
<keyword evidence="6" id="KW-0812">Transmembrane</keyword>
<dbReference type="Gene3D" id="3.90.550.10">
    <property type="entry name" value="Spore Coat Polysaccharide Biosynthesis Protein SpsA, Chain A"/>
    <property type="match status" value="1"/>
</dbReference>
<evidence type="ECO:0000256" key="2">
    <source>
        <dbReference type="ARBA" id="ARBA00006739"/>
    </source>
</evidence>
<keyword evidence="4 7" id="KW-0808">Transferase</keyword>
<feature type="transmembrane region" description="Helical" evidence="6">
    <location>
        <begin position="711"/>
        <end position="728"/>
    </location>
</feature>
<keyword evidence="6" id="KW-0472">Membrane</keyword>
<name>A0A3N4Z249_9MICO</name>
<proteinExistence type="inferred from homology"/>
<sequence length="1130" mass="115287">MMVGEMTSPPTGLPPRRTTDTALAAVRSVTGSVPAAVTVTAVVVTRGRSPYLEATLAAVRGQSLAPHSVVVVDVDTAPSTSGHRGLSLDGARYVAASHSRSFGDAVNAAVAGLSAAGDALTPDWLWLLHDDSAPAPGALAALLRSVEHTSTVAVAGCKQRKWELDDDGTPHDPAGPDRGVLLQVGYTVSPTGRRMSGLDETEIDQGQHDSREDVLAVGLAGALVRTSVWRDLDGTDAEYGPFGDSLEFCRRVRLAGHRVTVVPTAVVRHAQQSLADPSHRSRMRRARLRFQLVAASPWALGLTMLAIVAGAPFLAAYRLAVKQPTAARDELMAPLWMLLGLSSVLRARRRTARTSTEPYRVLRPLLGTWRQTFRELRERRLARADARHTGPDDLDRADLHRIATRRRAVLALVMVVATGLAAAVFGPVLGMLAAGGRLVGGALLPASSDAGQVWTAATSGWVRSGLGEAAPGDPLLLTLTALSLLTGDSLQTAVNALFVAALPLAALGGWAVAGAVTRSVWVRAVAALAWTAAPPLLGALSGGLVGALVVHLALPWVALALVRSVGAQRIDLPARSSVDAVNDRPVLNGAFVEEGRGRRLGAAGAAGLTLAVAVSGAPVLLPIAVVVLAAAAFAAPARRGHLAPAILPSLVMCAPLLIHMVRTGDAGLLVADPLVLPGTLPAGDAAGWQALLGQTGLQDPWFGGLSPDMALGPYLLGGLLCAVALVALAGPRAAGARVGWILAVCGLAVVVLADGGSGSLGARGLDALGLDGGALDGRGSGTALTSVVLLGLGGAALCTTRAVRARRAARTVAVAGVVVPLVIGLVSAAGLASWYVAEPLSDDGVHATALPAVPAVGQQMQAAPRQTRVLQLGSGDDGAVEYALLRGDGTQLADASVAASARGQVTGTTEAGTDGPAAHETGAGSPATAARDAVDDVAVRLAGGSDPDVAERLAALGIGAVQVPTPDVSDDAADGSGRAVGNAELTASLDMVPGVERVTQGQPVTLWRVRTEQNPTPGWARIEDGRSVTLVASGGPSVHVDVAAGDAGRRVVLAESADPRWSATLDGHRLEPVEVATAGATLQAFELGPDGGRLDIGYHAPHRTGWLLALGLVGAVFVLLALPVRGRRSR</sequence>
<organism evidence="7 8">
    <name type="scientific">Myceligenerans xiligouense</name>
    <dbReference type="NCBI Taxonomy" id="253184"/>
    <lineage>
        <taxon>Bacteria</taxon>
        <taxon>Bacillati</taxon>
        <taxon>Actinomycetota</taxon>
        <taxon>Actinomycetes</taxon>
        <taxon>Micrococcales</taxon>
        <taxon>Promicromonosporaceae</taxon>
        <taxon>Myceligenerans</taxon>
    </lineage>
</organism>
<dbReference type="PANTHER" id="PTHR43179">
    <property type="entry name" value="RHAMNOSYLTRANSFERASE WBBL"/>
    <property type="match status" value="1"/>
</dbReference>
<feature type="region of interest" description="Disordered" evidence="5">
    <location>
        <begin position="903"/>
        <end position="929"/>
    </location>
</feature>
<dbReference type="AlphaFoldDB" id="A0A3N4Z249"/>
<feature type="transmembrane region" description="Helical" evidence="6">
    <location>
        <begin position="290"/>
        <end position="311"/>
    </location>
</feature>